<reference evidence="2 3" key="1">
    <citation type="submission" date="2024-09" db="EMBL/GenBank/DDBJ databases">
        <authorList>
            <person name="Sun Q."/>
            <person name="Mori K."/>
        </authorList>
    </citation>
    <scope>NUCLEOTIDE SEQUENCE [LARGE SCALE GENOMIC DNA]</scope>
    <source>
        <strain evidence="2 3">JCM 12520</strain>
    </source>
</reference>
<organism evidence="2 3">
    <name type="scientific">Paenibacillus hodogayensis</name>
    <dbReference type="NCBI Taxonomy" id="279208"/>
    <lineage>
        <taxon>Bacteria</taxon>
        <taxon>Bacillati</taxon>
        <taxon>Bacillota</taxon>
        <taxon>Bacilli</taxon>
        <taxon>Bacillales</taxon>
        <taxon>Paenibacillaceae</taxon>
        <taxon>Paenibacillus</taxon>
    </lineage>
</organism>
<proteinExistence type="predicted"/>
<accession>A0ABV5W5X4</accession>
<evidence type="ECO:0000256" key="1">
    <source>
        <dbReference type="SAM" id="Phobius"/>
    </source>
</evidence>
<feature type="transmembrane region" description="Helical" evidence="1">
    <location>
        <begin position="167"/>
        <end position="185"/>
    </location>
</feature>
<dbReference type="EMBL" id="JBHMAG010000020">
    <property type="protein sequence ID" value="MFB9755970.1"/>
    <property type="molecule type" value="Genomic_DNA"/>
</dbReference>
<dbReference type="RefSeq" id="WP_379120515.1">
    <property type="nucleotide sequence ID" value="NZ_JBHMAG010000020.1"/>
</dbReference>
<feature type="transmembrane region" description="Helical" evidence="1">
    <location>
        <begin position="114"/>
        <end position="133"/>
    </location>
</feature>
<sequence length="226" mass="25343">MHTIQIGTVVLNGPLLLYVLFGAVGWLIMKYRLREAAERDLILSCAANAFWLWLIVWKGSYMLAHPVEFIQQPMALLYFDGGTRGMWTASLVSAAYIGYRSWRRSLSIQMWLDLGVWLLFGCWFVYHSLLLAISGEAVLFHAASAALAAGCFILLVASQSRTDSGKYVGYAVWFSVGNALLPFLVSDRPLRWLSFSTQQLVFMLAAVCLTGWSAYAERRKKEGTHG</sequence>
<protein>
    <submittedName>
        <fullName evidence="2">Uncharacterized protein</fullName>
    </submittedName>
</protein>
<keyword evidence="1" id="KW-0812">Transmembrane</keyword>
<name>A0ABV5W5X4_9BACL</name>
<keyword evidence="1" id="KW-1133">Transmembrane helix</keyword>
<feature type="transmembrane region" description="Helical" evidence="1">
    <location>
        <begin position="41"/>
        <end position="64"/>
    </location>
</feature>
<keyword evidence="3" id="KW-1185">Reference proteome</keyword>
<gene>
    <name evidence="2" type="ORF">ACFFNY_30710</name>
</gene>
<feature type="transmembrane region" description="Helical" evidence="1">
    <location>
        <begin position="84"/>
        <end position="102"/>
    </location>
</feature>
<evidence type="ECO:0000313" key="3">
    <source>
        <dbReference type="Proteomes" id="UP001589619"/>
    </source>
</evidence>
<evidence type="ECO:0000313" key="2">
    <source>
        <dbReference type="EMBL" id="MFB9755970.1"/>
    </source>
</evidence>
<feature type="transmembrane region" description="Helical" evidence="1">
    <location>
        <begin position="139"/>
        <end position="158"/>
    </location>
</feature>
<feature type="transmembrane region" description="Helical" evidence="1">
    <location>
        <begin position="197"/>
        <end position="215"/>
    </location>
</feature>
<feature type="transmembrane region" description="Helical" evidence="1">
    <location>
        <begin position="6"/>
        <end position="29"/>
    </location>
</feature>
<keyword evidence="1" id="KW-0472">Membrane</keyword>
<comment type="caution">
    <text evidence="2">The sequence shown here is derived from an EMBL/GenBank/DDBJ whole genome shotgun (WGS) entry which is preliminary data.</text>
</comment>
<dbReference type="Proteomes" id="UP001589619">
    <property type="component" value="Unassembled WGS sequence"/>
</dbReference>